<name>A0ABT4QCC0_9BACL</name>
<keyword evidence="2" id="KW-1185">Reference proteome</keyword>
<comment type="caution">
    <text evidence="1">The sequence shown here is derived from an EMBL/GenBank/DDBJ whole genome shotgun (WGS) entry which is preliminary data.</text>
</comment>
<reference evidence="1 2" key="1">
    <citation type="submission" date="2022-12" db="EMBL/GenBank/DDBJ databases">
        <title>Draft genome sequence of Paenibacillus sp. dW9.</title>
        <authorList>
            <person name="Choi E.-W."/>
            <person name="Kim D.-U."/>
        </authorList>
    </citation>
    <scope>NUCLEOTIDE SEQUENCE [LARGE SCALE GENOMIC DNA]</scope>
    <source>
        <strain evidence="2">dW9</strain>
    </source>
</reference>
<evidence type="ECO:0000313" key="1">
    <source>
        <dbReference type="EMBL" id="MCZ8514501.1"/>
    </source>
</evidence>
<sequence>MEISIQQDYRLSFTLEAPCFAELHLTARSESDWCRTNGESALLQLTLNGIYNQDIVLFYGNRPLVYPRGLGWLEPGSYELKLSWHPASSPEVRRAFIEEAESNGSRRTIRWPRFTVICPSSMAETCRTPMKAALPTRPS</sequence>
<proteinExistence type="predicted"/>
<dbReference type="Proteomes" id="UP001527882">
    <property type="component" value="Unassembled WGS sequence"/>
</dbReference>
<evidence type="ECO:0000313" key="2">
    <source>
        <dbReference type="Proteomes" id="UP001527882"/>
    </source>
</evidence>
<gene>
    <name evidence="1" type="ORF">O9H85_19160</name>
</gene>
<dbReference type="EMBL" id="JAQAGZ010000012">
    <property type="protein sequence ID" value="MCZ8514501.1"/>
    <property type="molecule type" value="Genomic_DNA"/>
</dbReference>
<organism evidence="1 2">
    <name type="scientific">Paenibacillus gyeongsangnamensis</name>
    <dbReference type="NCBI Taxonomy" id="3388067"/>
    <lineage>
        <taxon>Bacteria</taxon>
        <taxon>Bacillati</taxon>
        <taxon>Bacillota</taxon>
        <taxon>Bacilli</taxon>
        <taxon>Bacillales</taxon>
        <taxon>Paenibacillaceae</taxon>
        <taxon>Paenibacillus</taxon>
    </lineage>
</organism>
<dbReference type="RefSeq" id="WP_269883024.1">
    <property type="nucleotide sequence ID" value="NZ_JAQAGZ010000012.1"/>
</dbReference>
<protein>
    <submittedName>
        <fullName evidence="1">Uncharacterized protein</fullName>
    </submittedName>
</protein>
<accession>A0ABT4QCC0</accession>